<evidence type="ECO:0000256" key="3">
    <source>
        <dbReference type="ARBA" id="ARBA00022801"/>
    </source>
</evidence>
<keyword evidence="2" id="KW-0444">Lipid biosynthesis</keyword>
<feature type="domain" description="Acyl-ACP thioesterase N-terminal hotdog" evidence="8">
    <location>
        <begin position="14"/>
        <end position="133"/>
    </location>
</feature>
<dbReference type="Pfam" id="PF20791">
    <property type="entry name" value="Acyl-ACP_TE_C"/>
    <property type="match status" value="1"/>
</dbReference>
<evidence type="ECO:0000259" key="8">
    <source>
        <dbReference type="Pfam" id="PF01643"/>
    </source>
</evidence>
<keyword evidence="7" id="KW-0275">Fatty acid biosynthesis</keyword>
<accession>A0A9X1L2A3</accession>
<gene>
    <name evidence="10" type="ORF">LDX50_23900</name>
</gene>
<dbReference type="Proteomes" id="UP001139409">
    <property type="component" value="Unassembled WGS sequence"/>
</dbReference>
<evidence type="ECO:0000256" key="1">
    <source>
        <dbReference type="ARBA" id="ARBA00006500"/>
    </source>
</evidence>
<dbReference type="PANTHER" id="PTHR31727:SF6">
    <property type="entry name" value="OLEOYL-ACYL CARRIER PROTEIN THIOESTERASE 1, CHLOROPLASTIC"/>
    <property type="match status" value="1"/>
</dbReference>
<reference evidence="10" key="1">
    <citation type="submission" date="2021-09" db="EMBL/GenBank/DDBJ databases">
        <title>Fulvivirga sp. isolated from coastal sediment.</title>
        <authorList>
            <person name="Yu H."/>
        </authorList>
    </citation>
    <scope>NUCLEOTIDE SEQUENCE</scope>
    <source>
        <strain evidence="10">1062</strain>
    </source>
</reference>
<dbReference type="CDD" id="cd00586">
    <property type="entry name" value="4HBT"/>
    <property type="match status" value="1"/>
</dbReference>
<feature type="domain" description="Acyl-ACP thioesterase-like C-terminal" evidence="9">
    <location>
        <begin position="161"/>
        <end position="248"/>
    </location>
</feature>
<dbReference type="PANTHER" id="PTHR31727">
    <property type="entry name" value="OLEOYL-ACYL CARRIER PROTEIN THIOESTERASE 1, CHLOROPLASTIC"/>
    <property type="match status" value="1"/>
</dbReference>
<evidence type="ECO:0000256" key="5">
    <source>
        <dbReference type="ARBA" id="ARBA00022946"/>
    </source>
</evidence>
<comment type="caution">
    <text evidence="10">The sequence shown here is derived from an EMBL/GenBank/DDBJ whole genome shotgun (WGS) entry which is preliminary data.</text>
</comment>
<dbReference type="GO" id="GO:0000036">
    <property type="term" value="F:acyl carrier activity"/>
    <property type="evidence" value="ECO:0007669"/>
    <property type="project" value="TreeGrafter"/>
</dbReference>
<dbReference type="InterPro" id="IPR045023">
    <property type="entry name" value="FATA/B"/>
</dbReference>
<dbReference type="InterPro" id="IPR029069">
    <property type="entry name" value="HotDog_dom_sf"/>
</dbReference>
<evidence type="ECO:0000256" key="7">
    <source>
        <dbReference type="ARBA" id="ARBA00023160"/>
    </source>
</evidence>
<keyword evidence="6" id="KW-0443">Lipid metabolism</keyword>
<dbReference type="SUPFAM" id="SSF54637">
    <property type="entry name" value="Thioesterase/thiol ester dehydrase-isomerase"/>
    <property type="match status" value="2"/>
</dbReference>
<evidence type="ECO:0000313" key="11">
    <source>
        <dbReference type="Proteomes" id="UP001139409"/>
    </source>
</evidence>
<evidence type="ECO:0000256" key="2">
    <source>
        <dbReference type="ARBA" id="ARBA00022516"/>
    </source>
</evidence>
<evidence type="ECO:0000313" key="10">
    <source>
        <dbReference type="EMBL" id="MCA6077941.1"/>
    </source>
</evidence>
<dbReference type="Pfam" id="PF01643">
    <property type="entry name" value="Acyl-ACP_TE"/>
    <property type="match status" value="1"/>
</dbReference>
<dbReference type="RefSeq" id="WP_225698804.1">
    <property type="nucleotide sequence ID" value="NZ_JAIXNE010000005.1"/>
</dbReference>
<keyword evidence="4" id="KW-0276">Fatty acid metabolism</keyword>
<keyword evidence="11" id="KW-1185">Reference proteome</keyword>
<dbReference type="InterPro" id="IPR049427">
    <property type="entry name" value="Acyl-ACP_TE_C"/>
</dbReference>
<proteinExistence type="inferred from homology"/>
<organism evidence="10 11">
    <name type="scientific">Fulvivirga sedimenti</name>
    <dbReference type="NCBI Taxonomy" id="2879465"/>
    <lineage>
        <taxon>Bacteria</taxon>
        <taxon>Pseudomonadati</taxon>
        <taxon>Bacteroidota</taxon>
        <taxon>Cytophagia</taxon>
        <taxon>Cytophagales</taxon>
        <taxon>Fulvivirgaceae</taxon>
        <taxon>Fulvivirga</taxon>
    </lineage>
</organism>
<evidence type="ECO:0000256" key="4">
    <source>
        <dbReference type="ARBA" id="ARBA00022832"/>
    </source>
</evidence>
<dbReference type="AlphaFoldDB" id="A0A9X1L2A3"/>
<keyword evidence="3" id="KW-0378">Hydrolase</keyword>
<dbReference type="EMBL" id="JAIXNE010000005">
    <property type="protein sequence ID" value="MCA6077941.1"/>
    <property type="molecule type" value="Genomic_DNA"/>
</dbReference>
<evidence type="ECO:0000259" key="9">
    <source>
        <dbReference type="Pfam" id="PF20791"/>
    </source>
</evidence>
<evidence type="ECO:0000256" key="6">
    <source>
        <dbReference type="ARBA" id="ARBA00023098"/>
    </source>
</evidence>
<evidence type="ECO:0008006" key="12">
    <source>
        <dbReference type="Google" id="ProtNLM"/>
    </source>
</evidence>
<keyword evidence="5" id="KW-0809">Transit peptide</keyword>
<dbReference type="GO" id="GO:0016297">
    <property type="term" value="F:fatty acyl-[ACP] hydrolase activity"/>
    <property type="evidence" value="ECO:0007669"/>
    <property type="project" value="InterPro"/>
</dbReference>
<comment type="similarity">
    <text evidence="1">Belongs to the acyl-ACP thioesterase family.</text>
</comment>
<protein>
    <recommendedName>
        <fullName evidence="12">Acyl-ACP thioesterase</fullName>
    </recommendedName>
</protein>
<dbReference type="Gene3D" id="3.10.129.10">
    <property type="entry name" value="Hotdog Thioesterase"/>
    <property type="match status" value="1"/>
</dbReference>
<name>A0A9X1L2A3_9BACT</name>
<dbReference type="InterPro" id="IPR002864">
    <property type="entry name" value="Acyl-ACP_thioesterase_NHD"/>
</dbReference>
<sequence>MSSGNQLVCRIEKDVTTAEADMYGRLRAGALINLLIQAAIRSADELGFGLSYLRKKELFWVLSRLSVEIRSPFHWRDTVIIDTWPRDIDGLVYLRDFEARDKDGNILVVGSSAWLAIDKNRKRPTLLSDDANKIFTRLKSKLAGPSVIEKLSPTTLTTDYQRTIIPNYFDFDLNGHVTTTRYIDWIMDSYSVDFHAAHRVARIDMNFLQEILPGDRIELNKVMRDSEHLIEGILVHSGKPSFRARIIFKKANK</sequence>